<dbReference type="Pfam" id="PF01764">
    <property type="entry name" value="Lipase_3"/>
    <property type="match status" value="1"/>
</dbReference>
<dbReference type="PANTHER" id="PTHR45856:SF24">
    <property type="entry name" value="FUNGAL LIPASE-LIKE DOMAIN-CONTAINING PROTEIN"/>
    <property type="match status" value="1"/>
</dbReference>
<dbReference type="Proteomes" id="UP000094849">
    <property type="component" value="Unassembled WGS sequence"/>
</dbReference>
<name>A0A1E2UQT7_9GAMM</name>
<feature type="domain" description="Fungal lipase-type" evidence="1">
    <location>
        <begin position="84"/>
        <end position="232"/>
    </location>
</feature>
<comment type="caution">
    <text evidence="2">The sequence shown here is derived from an EMBL/GenBank/DDBJ whole genome shotgun (WGS) entry which is preliminary data.</text>
</comment>
<accession>A0A1E2UQT7</accession>
<dbReference type="InterPro" id="IPR002921">
    <property type="entry name" value="Fungal_lipase-type"/>
</dbReference>
<dbReference type="CDD" id="cd00519">
    <property type="entry name" value="Lipase_3"/>
    <property type="match status" value="1"/>
</dbReference>
<dbReference type="InterPro" id="IPR029058">
    <property type="entry name" value="AB_hydrolase_fold"/>
</dbReference>
<dbReference type="STRING" id="1818881.A3196_10170"/>
<proteinExistence type="predicted"/>
<dbReference type="RefSeq" id="WP_069004868.1">
    <property type="nucleotide sequence ID" value="NZ_LVJX01000007.1"/>
</dbReference>
<protein>
    <recommendedName>
        <fullName evidence="1">Fungal lipase-type domain-containing protein</fullName>
    </recommendedName>
</protein>
<organism evidence="2 3">
    <name type="scientific">Candidatus Thiodiazotropha endoloripes</name>
    <dbReference type="NCBI Taxonomy" id="1818881"/>
    <lineage>
        <taxon>Bacteria</taxon>
        <taxon>Pseudomonadati</taxon>
        <taxon>Pseudomonadota</taxon>
        <taxon>Gammaproteobacteria</taxon>
        <taxon>Chromatiales</taxon>
        <taxon>Sedimenticolaceae</taxon>
        <taxon>Candidatus Thiodiazotropha</taxon>
    </lineage>
</organism>
<evidence type="ECO:0000313" key="2">
    <source>
        <dbReference type="EMBL" id="ODB97097.1"/>
    </source>
</evidence>
<evidence type="ECO:0000313" key="3">
    <source>
        <dbReference type="Proteomes" id="UP000094849"/>
    </source>
</evidence>
<dbReference type="InterPro" id="IPR051218">
    <property type="entry name" value="Sec_MonoDiacylglyc_Lipase"/>
</dbReference>
<reference evidence="2 3" key="1">
    <citation type="submission" date="2016-03" db="EMBL/GenBank/DDBJ databases">
        <title>Chemosynthetic sulphur-oxidizing symbionts of marine invertebrate animals are capable of nitrogen fixation.</title>
        <authorList>
            <person name="Petersen J.M."/>
            <person name="Kemper A."/>
            <person name="Gruber-Vodicka H."/>
            <person name="Cardini U."/>
            <person name="Geest Mvander."/>
            <person name="Kleiner M."/>
            <person name="Bulgheresi S."/>
            <person name="Fussmann M."/>
            <person name="Herbold C."/>
            <person name="Seah B.K.B."/>
            <person name="Antony C.Paul."/>
            <person name="Liu D."/>
            <person name="Belitz A."/>
            <person name="Weber M."/>
        </authorList>
    </citation>
    <scope>NUCLEOTIDE SEQUENCE [LARGE SCALE GENOMIC DNA]</scope>
    <source>
        <strain evidence="2">G_D</strain>
    </source>
</reference>
<keyword evidence="3" id="KW-1185">Reference proteome</keyword>
<evidence type="ECO:0000259" key="1">
    <source>
        <dbReference type="Pfam" id="PF01764"/>
    </source>
</evidence>
<dbReference type="SUPFAM" id="SSF53474">
    <property type="entry name" value="alpha/beta-Hydrolases"/>
    <property type="match status" value="1"/>
</dbReference>
<dbReference type="Gene3D" id="3.40.50.1820">
    <property type="entry name" value="alpha/beta hydrolase"/>
    <property type="match status" value="1"/>
</dbReference>
<sequence>MASENDIRKLNAERIELLIECSIQAYNALSESQRAQCAVDKVTPPGGFELIDSWSGVDSLFGRDKSVETYGVVFRTTSAPWRYVFAFRGTDSILDMLDDCGVEPQAFVPFESNTPVPDRVRVESGFNDIYRIGNGSDASMQTQLFALIDKYRHASRPLSKVYITGHSLGGALCQLFTLDLALSRPDIRTENINFASPRVGNQAFVDFYGAQTHHPILRVVNVHDAVPHLPPTELGFRHHPSAYLVAFHATDILGKMDLKVAHSSDNYQAVISCASSSGFGTCSNKQLQVAEDLTISSEIPALDDR</sequence>
<gene>
    <name evidence="2" type="ORF">A3196_10170</name>
</gene>
<dbReference type="GO" id="GO:0006629">
    <property type="term" value="P:lipid metabolic process"/>
    <property type="evidence" value="ECO:0007669"/>
    <property type="project" value="InterPro"/>
</dbReference>
<dbReference type="PANTHER" id="PTHR45856">
    <property type="entry name" value="ALPHA/BETA-HYDROLASES SUPERFAMILY PROTEIN"/>
    <property type="match status" value="1"/>
</dbReference>
<dbReference type="AlphaFoldDB" id="A0A1E2UQT7"/>
<dbReference type="EMBL" id="LVJZ01000003">
    <property type="protein sequence ID" value="ODB97097.1"/>
    <property type="molecule type" value="Genomic_DNA"/>
</dbReference>